<proteinExistence type="predicted"/>
<gene>
    <name evidence="2" type="ORF">K470DRAFT_255461</name>
</gene>
<organism evidence="2 3">
    <name type="scientific">Piedraia hortae CBS 480.64</name>
    <dbReference type="NCBI Taxonomy" id="1314780"/>
    <lineage>
        <taxon>Eukaryota</taxon>
        <taxon>Fungi</taxon>
        <taxon>Dikarya</taxon>
        <taxon>Ascomycota</taxon>
        <taxon>Pezizomycotina</taxon>
        <taxon>Dothideomycetes</taxon>
        <taxon>Dothideomycetidae</taxon>
        <taxon>Capnodiales</taxon>
        <taxon>Piedraiaceae</taxon>
        <taxon>Piedraia</taxon>
    </lineage>
</organism>
<feature type="region of interest" description="Disordered" evidence="1">
    <location>
        <begin position="24"/>
        <end position="45"/>
    </location>
</feature>
<evidence type="ECO:0000313" key="3">
    <source>
        <dbReference type="Proteomes" id="UP000799421"/>
    </source>
</evidence>
<dbReference type="Proteomes" id="UP000799421">
    <property type="component" value="Unassembled WGS sequence"/>
</dbReference>
<reference evidence="2" key="1">
    <citation type="journal article" date="2020" name="Stud. Mycol.">
        <title>101 Dothideomycetes genomes: a test case for predicting lifestyles and emergence of pathogens.</title>
        <authorList>
            <person name="Haridas S."/>
            <person name="Albert R."/>
            <person name="Binder M."/>
            <person name="Bloem J."/>
            <person name="Labutti K."/>
            <person name="Salamov A."/>
            <person name="Andreopoulos B."/>
            <person name="Baker S."/>
            <person name="Barry K."/>
            <person name="Bills G."/>
            <person name="Bluhm B."/>
            <person name="Cannon C."/>
            <person name="Castanera R."/>
            <person name="Culley D."/>
            <person name="Daum C."/>
            <person name="Ezra D."/>
            <person name="Gonzalez J."/>
            <person name="Henrissat B."/>
            <person name="Kuo A."/>
            <person name="Liang C."/>
            <person name="Lipzen A."/>
            <person name="Lutzoni F."/>
            <person name="Magnuson J."/>
            <person name="Mondo S."/>
            <person name="Nolan M."/>
            <person name="Ohm R."/>
            <person name="Pangilinan J."/>
            <person name="Park H.-J."/>
            <person name="Ramirez L."/>
            <person name="Alfaro M."/>
            <person name="Sun H."/>
            <person name="Tritt A."/>
            <person name="Yoshinaga Y."/>
            <person name="Zwiers L.-H."/>
            <person name="Turgeon B."/>
            <person name="Goodwin S."/>
            <person name="Spatafora J."/>
            <person name="Crous P."/>
            <person name="Grigoriev I."/>
        </authorList>
    </citation>
    <scope>NUCLEOTIDE SEQUENCE</scope>
    <source>
        <strain evidence="2">CBS 480.64</strain>
    </source>
</reference>
<protein>
    <submittedName>
        <fullName evidence="2">Uncharacterized protein</fullName>
    </submittedName>
</protein>
<dbReference type="EMBL" id="MU005963">
    <property type="protein sequence ID" value="KAF2862944.1"/>
    <property type="molecule type" value="Genomic_DNA"/>
</dbReference>
<dbReference type="AlphaFoldDB" id="A0A6A7C634"/>
<accession>A0A6A7C634</accession>
<keyword evidence="3" id="KW-1185">Reference proteome</keyword>
<sequence>MSLAPPFHGKQYVCSCCASEHHLQSNPSSEHHRHRLPQRKGLEKPATTQEIACGFNAELKILNEADYELVARKDEDIARKNRVMQWLQHVRPDGEIQVIRLRIQMCHAEQALKRTQVQAQMCSHGQTRF</sequence>
<evidence type="ECO:0000256" key="1">
    <source>
        <dbReference type="SAM" id="MobiDB-lite"/>
    </source>
</evidence>
<evidence type="ECO:0000313" key="2">
    <source>
        <dbReference type="EMBL" id="KAF2862944.1"/>
    </source>
</evidence>
<name>A0A6A7C634_9PEZI</name>